<name>A0A921JP36_LACJH</name>
<evidence type="ECO:0000313" key="3">
    <source>
        <dbReference type="Proteomes" id="UP000732527"/>
    </source>
</evidence>
<feature type="transmembrane region" description="Helical" evidence="1">
    <location>
        <begin position="22"/>
        <end position="52"/>
    </location>
</feature>
<gene>
    <name evidence="2" type="ORF">K8V69_07160</name>
</gene>
<dbReference type="EMBL" id="DYYQ01000044">
    <property type="protein sequence ID" value="HJE49940.1"/>
    <property type="molecule type" value="Genomic_DNA"/>
</dbReference>
<dbReference type="AlphaFoldDB" id="A0A921JP36"/>
<comment type="caution">
    <text evidence="2">The sequence shown here is derived from an EMBL/GenBank/DDBJ whole genome shotgun (WGS) entry which is preliminary data.</text>
</comment>
<sequence>MRRIYRAFKDWLYLPDGNEAELYNLTLFVVLALSAIVASVSFTKTLGIYLALIK</sequence>
<protein>
    <submittedName>
        <fullName evidence="2">Uncharacterized protein</fullName>
    </submittedName>
</protein>
<evidence type="ECO:0000313" key="2">
    <source>
        <dbReference type="EMBL" id="HJE49940.1"/>
    </source>
</evidence>
<accession>A0A921JP36</accession>
<evidence type="ECO:0000256" key="1">
    <source>
        <dbReference type="SAM" id="Phobius"/>
    </source>
</evidence>
<keyword evidence="1" id="KW-1133">Transmembrane helix</keyword>
<keyword evidence="1" id="KW-0812">Transmembrane</keyword>
<keyword evidence="1" id="KW-0472">Membrane</keyword>
<reference evidence="2" key="2">
    <citation type="submission" date="2021-09" db="EMBL/GenBank/DDBJ databases">
        <authorList>
            <person name="Gilroy R."/>
        </authorList>
    </citation>
    <scope>NUCLEOTIDE SEQUENCE</scope>
    <source>
        <strain evidence="2">CHK192-2623</strain>
    </source>
</reference>
<dbReference type="Proteomes" id="UP000732527">
    <property type="component" value="Unassembled WGS sequence"/>
</dbReference>
<reference evidence="2" key="1">
    <citation type="journal article" date="2021" name="PeerJ">
        <title>Extensive microbial diversity within the chicken gut microbiome revealed by metagenomics and culture.</title>
        <authorList>
            <person name="Gilroy R."/>
            <person name="Ravi A."/>
            <person name="Getino M."/>
            <person name="Pursley I."/>
            <person name="Horton D.L."/>
            <person name="Alikhan N.F."/>
            <person name="Baker D."/>
            <person name="Gharbi K."/>
            <person name="Hall N."/>
            <person name="Watson M."/>
            <person name="Adriaenssens E.M."/>
            <person name="Foster-Nyarko E."/>
            <person name="Jarju S."/>
            <person name="Secka A."/>
            <person name="Antonio M."/>
            <person name="Oren A."/>
            <person name="Chaudhuri R.R."/>
            <person name="La Ragione R."/>
            <person name="Hildebrand F."/>
            <person name="Pallen M.J."/>
        </authorList>
    </citation>
    <scope>NUCLEOTIDE SEQUENCE</scope>
    <source>
        <strain evidence="2">CHK192-2623</strain>
    </source>
</reference>
<organism evidence="2 3">
    <name type="scientific">Lactobacillus johnsonii</name>
    <dbReference type="NCBI Taxonomy" id="33959"/>
    <lineage>
        <taxon>Bacteria</taxon>
        <taxon>Bacillati</taxon>
        <taxon>Bacillota</taxon>
        <taxon>Bacilli</taxon>
        <taxon>Lactobacillales</taxon>
        <taxon>Lactobacillaceae</taxon>
        <taxon>Lactobacillus</taxon>
    </lineage>
</organism>
<proteinExistence type="predicted"/>